<dbReference type="SUPFAM" id="SSF75217">
    <property type="entry name" value="alpha/beta knot"/>
    <property type="match status" value="1"/>
</dbReference>
<dbReference type="OrthoDB" id="9785673at2"/>
<gene>
    <name evidence="5" type="ORF">AAY42_07560</name>
</gene>
<evidence type="ECO:0000259" key="4">
    <source>
        <dbReference type="SMART" id="SM00967"/>
    </source>
</evidence>
<comment type="similarity">
    <text evidence="1">Belongs to the class IV-like SAM-binding methyltransferase superfamily. RNA methyltransferase TrmH family.</text>
</comment>
<organism evidence="5 6">
    <name type="scientific">Flagellimonas eckloniae</name>
    <dbReference type="NCBI Taxonomy" id="346185"/>
    <lineage>
        <taxon>Bacteria</taxon>
        <taxon>Pseudomonadati</taxon>
        <taxon>Bacteroidota</taxon>
        <taxon>Flavobacteriia</taxon>
        <taxon>Flavobacteriales</taxon>
        <taxon>Flavobacteriaceae</taxon>
        <taxon>Flagellimonas</taxon>
    </lineage>
</organism>
<name>A0A0Q0WWA7_9FLAO</name>
<dbReference type="Proteomes" id="UP000050827">
    <property type="component" value="Unassembled WGS sequence"/>
</dbReference>
<dbReference type="GO" id="GO:0003723">
    <property type="term" value="F:RNA binding"/>
    <property type="evidence" value="ECO:0007669"/>
    <property type="project" value="InterPro"/>
</dbReference>
<evidence type="ECO:0000313" key="5">
    <source>
        <dbReference type="EMBL" id="KQC29759.1"/>
    </source>
</evidence>
<dbReference type="GO" id="GO:0006396">
    <property type="term" value="P:RNA processing"/>
    <property type="evidence" value="ECO:0007669"/>
    <property type="project" value="InterPro"/>
</dbReference>
<proteinExistence type="inferred from homology"/>
<accession>A0A0Q0WWA7</accession>
<dbReference type="PATRIC" id="fig|1547436.3.peg.1556"/>
<dbReference type="STRING" id="346185.AAY42_07560"/>
<evidence type="ECO:0000256" key="1">
    <source>
        <dbReference type="ARBA" id="ARBA00007228"/>
    </source>
</evidence>
<protein>
    <submittedName>
        <fullName evidence="5">RNA methyltransferase</fullName>
    </submittedName>
</protein>
<reference evidence="5 6" key="1">
    <citation type="submission" date="2015-04" db="EMBL/GenBank/DDBJ databases">
        <title>Complete genome of flavobacterium.</title>
        <authorList>
            <person name="Kwon Y.M."/>
            <person name="Kim S.-J."/>
        </authorList>
    </citation>
    <scope>NUCLEOTIDE SEQUENCE [LARGE SCALE GENOMIC DNA]</scope>
    <source>
        <strain evidence="5 6">DK169</strain>
    </source>
</reference>
<dbReference type="GO" id="GO:0005737">
    <property type="term" value="C:cytoplasm"/>
    <property type="evidence" value="ECO:0007669"/>
    <property type="project" value="UniProtKB-ARBA"/>
</dbReference>
<evidence type="ECO:0000256" key="2">
    <source>
        <dbReference type="ARBA" id="ARBA00022603"/>
    </source>
</evidence>
<dbReference type="InterPro" id="IPR001537">
    <property type="entry name" value="SpoU_MeTrfase"/>
</dbReference>
<dbReference type="SMART" id="SM00967">
    <property type="entry name" value="SpoU_sub_bind"/>
    <property type="match status" value="1"/>
</dbReference>
<sequence>MVTKNQIKLVASLQQKKYRTKHGLFVVEGKKVIKELLESGFEPFKLFVDNAQEKDDFHDAELVSKSELKQMSSLSNANGVLGVFRVLDTKKIENTDWVVALDSVRDPGNLGTIIRLCDWFGVKHLICSLDTVDCYNPKVLQATMGSIARVNIVYVNLEEFLTNAETPIYGAFMDGDVVYHKELPKFGILVLGNEANGISAEINSKIKNRIAIPQFGSTTTESLNVATATGILLNELRRGSG</sequence>
<dbReference type="RefSeq" id="WP_055393852.1">
    <property type="nucleotide sequence ID" value="NZ_LCTZ01000002.1"/>
</dbReference>
<dbReference type="Pfam" id="PF22435">
    <property type="entry name" value="MRM3-like_sub_bind"/>
    <property type="match status" value="1"/>
</dbReference>
<dbReference type="InterPro" id="IPR053888">
    <property type="entry name" value="MRM3-like_sub_bind"/>
</dbReference>
<dbReference type="InterPro" id="IPR029028">
    <property type="entry name" value="Alpha/beta_knot_MTases"/>
</dbReference>
<dbReference type="CDD" id="cd18109">
    <property type="entry name" value="SpoU-like_RNA-MTase"/>
    <property type="match status" value="1"/>
</dbReference>
<dbReference type="InterPro" id="IPR029026">
    <property type="entry name" value="tRNA_m1G_MTases_N"/>
</dbReference>
<dbReference type="Gene3D" id="3.30.1330.30">
    <property type="match status" value="1"/>
</dbReference>
<dbReference type="InterPro" id="IPR013123">
    <property type="entry name" value="SpoU_subst-bd"/>
</dbReference>
<dbReference type="Pfam" id="PF00588">
    <property type="entry name" value="SpoU_methylase"/>
    <property type="match status" value="1"/>
</dbReference>
<dbReference type="PANTHER" id="PTHR43191">
    <property type="entry name" value="RRNA METHYLTRANSFERASE 3"/>
    <property type="match status" value="1"/>
</dbReference>
<dbReference type="SUPFAM" id="SSF55315">
    <property type="entry name" value="L30e-like"/>
    <property type="match status" value="1"/>
</dbReference>
<dbReference type="EMBL" id="LCTZ01000002">
    <property type="protein sequence ID" value="KQC29759.1"/>
    <property type="molecule type" value="Genomic_DNA"/>
</dbReference>
<keyword evidence="3 5" id="KW-0808">Transferase</keyword>
<dbReference type="PANTHER" id="PTHR43191:SF2">
    <property type="entry name" value="RRNA METHYLTRANSFERASE 3, MITOCHONDRIAL"/>
    <property type="match status" value="1"/>
</dbReference>
<keyword evidence="6" id="KW-1185">Reference proteome</keyword>
<dbReference type="GO" id="GO:0008173">
    <property type="term" value="F:RNA methyltransferase activity"/>
    <property type="evidence" value="ECO:0007669"/>
    <property type="project" value="InterPro"/>
</dbReference>
<dbReference type="GO" id="GO:0032259">
    <property type="term" value="P:methylation"/>
    <property type="evidence" value="ECO:0007669"/>
    <property type="project" value="UniProtKB-KW"/>
</dbReference>
<dbReference type="InterPro" id="IPR051259">
    <property type="entry name" value="rRNA_Methyltransferase"/>
</dbReference>
<dbReference type="AlphaFoldDB" id="A0A0Q0WWA7"/>
<keyword evidence="2 5" id="KW-0489">Methyltransferase</keyword>
<comment type="caution">
    <text evidence="5">The sequence shown here is derived from an EMBL/GenBank/DDBJ whole genome shotgun (WGS) entry which is preliminary data.</text>
</comment>
<dbReference type="Gene3D" id="3.40.1280.10">
    <property type="match status" value="1"/>
</dbReference>
<evidence type="ECO:0000256" key="3">
    <source>
        <dbReference type="ARBA" id="ARBA00022679"/>
    </source>
</evidence>
<dbReference type="InterPro" id="IPR029064">
    <property type="entry name" value="Ribosomal_eL30-like_sf"/>
</dbReference>
<evidence type="ECO:0000313" key="6">
    <source>
        <dbReference type="Proteomes" id="UP000050827"/>
    </source>
</evidence>
<feature type="domain" description="RNA 2-O ribose methyltransferase substrate binding" evidence="4">
    <location>
        <begin position="26"/>
        <end position="90"/>
    </location>
</feature>